<dbReference type="GeneID" id="28251552"/>
<dbReference type="AlphaFoldDB" id="A0A1B1A7A5"/>
<gene>
    <name evidence="1" type="ORF">K529_016925</name>
</gene>
<accession>A0A1B1A7A5</accession>
<dbReference type="Proteomes" id="UP000013243">
    <property type="component" value="Plasmid unnamed1"/>
</dbReference>
<dbReference type="EMBL" id="CP015231">
    <property type="protein sequence ID" value="ANP42454.1"/>
    <property type="molecule type" value="Genomic_DNA"/>
</dbReference>
<reference evidence="1 2" key="1">
    <citation type="journal article" date="2016" name="ISME J.">
        <title>Global occurrence and heterogeneity of the Roseobacter-clade species Ruegeria mobilis.</title>
        <authorList>
            <person name="Sonnenschein E."/>
            <person name="Gram L."/>
        </authorList>
    </citation>
    <scope>NUCLEOTIDE SEQUENCE [LARGE SCALE GENOMIC DNA]</scope>
    <source>
        <strain evidence="1 2">F1926</strain>
        <plasmid evidence="1 2">unnamed1</plasmid>
    </source>
</reference>
<sequence>MTIRSLLFALPLLLAGWVSVLIAVALVTDEAPAYVVLFPSTQLMQHLPAGSAIIAASQLSITVSSAQPGYAKALYASGARLVLPAGLPGCLPLPAGFPSATQ</sequence>
<dbReference type="KEGG" id="rmb:K529_016925"/>
<dbReference type="RefSeq" id="WP_005615888.1">
    <property type="nucleotide sequence ID" value="NZ_CP015231.1"/>
</dbReference>
<organism evidence="1 2">
    <name type="scientific">Tritonibacter mobilis F1926</name>
    <dbReference type="NCBI Taxonomy" id="1265309"/>
    <lineage>
        <taxon>Bacteria</taxon>
        <taxon>Pseudomonadati</taxon>
        <taxon>Pseudomonadota</taxon>
        <taxon>Alphaproteobacteria</taxon>
        <taxon>Rhodobacterales</taxon>
        <taxon>Paracoccaceae</taxon>
        <taxon>Tritonibacter</taxon>
    </lineage>
</organism>
<keyword evidence="1" id="KW-0614">Plasmid</keyword>
<proteinExistence type="predicted"/>
<protein>
    <submittedName>
        <fullName evidence="1">Uncharacterized protein</fullName>
    </submittedName>
</protein>
<evidence type="ECO:0000313" key="1">
    <source>
        <dbReference type="EMBL" id="ANP42454.1"/>
    </source>
</evidence>
<evidence type="ECO:0000313" key="2">
    <source>
        <dbReference type="Proteomes" id="UP000013243"/>
    </source>
</evidence>
<dbReference type="OrthoDB" id="7873726at2"/>
<name>A0A1B1A7A5_9RHOB</name>
<geneLocation type="plasmid" evidence="1 2">
    <name>unnamed1</name>
</geneLocation>